<evidence type="ECO:0000256" key="1">
    <source>
        <dbReference type="SAM" id="Phobius"/>
    </source>
</evidence>
<accession>A0AAV2S8V6</accession>
<gene>
    <name evidence="2" type="ORF">MNOR_LOCUS34502</name>
</gene>
<keyword evidence="1" id="KW-0812">Transmembrane</keyword>
<dbReference type="Proteomes" id="UP001497623">
    <property type="component" value="Unassembled WGS sequence"/>
</dbReference>
<keyword evidence="1" id="KW-0472">Membrane</keyword>
<feature type="non-terminal residue" evidence="2">
    <location>
        <position position="1"/>
    </location>
</feature>
<protein>
    <submittedName>
        <fullName evidence="2">Uncharacterized protein</fullName>
    </submittedName>
</protein>
<dbReference type="AlphaFoldDB" id="A0AAV2S8V6"/>
<keyword evidence="1" id="KW-1133">Transmembrane helix</keyword>
<feature type="transmembrane region" description="Helical" evidence="1">
    <location>
        <begin position="20"/>
        <end position="38"/>
    </location>
</feature>
<comment type="caution">
    <text evidence="2">The sequence shown here is derived from an EMBL/GenBank/DDBJ whole genome shotgun (WGS) entry which is preliminary data.</text>
</comment>
<sequence length="138" mass="15798">LIIHGITHWKLRTFDTLLLIYYRLIAGILFWGVSDSRLMPFINAAKKHAIEFIRRETGILIDTPTSDGGNTNAGNLAERFLDPNIREKVCSLINNVTHRENFEVLMRDVNIILTVTQSPRGMLKPRNYINLALTLCHI</sequence>
<proteinExistence type="predicted"/>
<evidence type="ECO:0000313" key="3">
    <source>
        <dbReference type="Proteomes" id="UP001497623"/>
    </source>
</evidence>
<dbReference type="EMBL" id="CAXKWB010053433">
    <property type="protein sequence ID" value="CAL4174377.1"/>
    <property type="molecule type" value="Genomic_DNA"/>
</dbReference>
<evidence type="ECO:0000313" key="2">
    <source>
        <dbReference type="EMBL" id="CAL4174377.1"/>
    </source>
</evidence>
<name>A0AAV2S8V6_MEGNR</name>
<reference evidence="2 3" key="1">
    <citation type="submission" date="2024-05" db="EMBL/GenBank/DDBJ databases">
        <authorList>
            <person name="Wallberg A."/>
        </authorList>
    </citation>
    <scope>NUCLEOTIDE SEQUENCE [LARGE SCALE GENOMIC DNA]</scope>
</reference>
<organism evidence="2 3">
    <name type="scientific">Meganyctiphanes norvegica</name>
    <name type="common">Northern krill</name>
    <name type="synonym">Thysanopoda norvegica</name>
    <dbReference type="NCBI Taxonomy" id="48144"/>
    <lineage>
        <taxon>Eukaryota</taxon>
        <taxon>Metazoa</taxon>
        <taxon>Ecdysozoa</taxon>
        <taxon>Arthropoda</taxon>
        <taxon>Crustacea</taxon>
        <taxon>Multicrustacea</taxon>
        <taxon>Malacostraca</taxon>
        <taxon>Eumalacostraca</taxon>
        <taxon>Eucarida</taxon>
        <taxon>Euphausiacea</taxon>
        <taxon>Euphausiidae</taxon>
        <taxon>Meganyctiphanes</taxon>
    </lineage>
</organism>
<keyword evidence="3" id="KW-1185">Reference proteome</keyword>